<proteinExistence type="predicted"/>
<dbReference type="PANTHER" id="PTHR31668">
    <property type="entry name" value="GLUCOSE TRANSPORT TRANSCRIPTION REGULATOR RGT1-RELATED-RELATED"/>
    <property type="match status" value="1"/>
</dbReference>
<dbReference type="InterPro" id="IPR050797">
    <property type="entry name" value="Carb_Metab_Trans_Reg"/>
</dbReference>
<accession>A0A8H4TJ08</accession>
<dbReference type="GO" id="GO:0005634">
    <property type="term" value="C:nucleus"/>
    <property type="evidence" value="ECO:0007669"/>
    <property type="project" value="TreeGrafter"/>
</dbReference>
<dbReference type="AlphaFoldDB" id="A0A8H4TJ08"/>
<feature type="compositionally biased region" description="Polar residues" evidence="2">
    <location>
        <begin position="32"/>
        <end position="45"/>
    </location>
</feature>
<dbReference type="OrthoDB" id="3034343at2759"/>
<evidence type="ECO:0000256" key="1">
    <source>
        <dbReference type="ARBA" id="ARBA00023242"/>
    </source>
</evidence>
<organism evidence="4 5">
    <name type="scientific">Fusarium sarcochroum</name>
    <dbReference type="NCBI Taxonomy" id="1208366"/>
    <lineage>
        <taxon>Eukaryota</taxon>
        <taxon>Fungi</taxon>
        <taxon>Dikarya</taxon>
        <taxon>Ascomycota</taxon>
        <taxon>Pezizomycotina</taxon>
        <taxon>Sordariomycetes</taxon>
        <taxon>Hypocreomycetidae</taxon>
        <taxon>Hypocreales</taxon>
        <taxon>Nectriaceae</taxon>
        <taxon>Fusarium</taxon>
        <taxon>Fusarium lateritium species complex</taxon>
    </lineage>
</organism>
<evidence type="ECO:0000313" key="5">
    <source>
        <dbReference type="Proteomes" id="UP000622797"/>
    </source>
</evidence>
<dbReference type="CDD" id="cd12148">
    <property type="entry name" value="fungal_TF_MHR"/>
    <property type="match status" value="1"/>
</dbReference>
<evidence type="ECO:0000256" key="2">
    <source>
        <dbReference type="SAM" id="MobiDB-lite"/>
    </source>
</evidence>
<reference evidence="4" key="1">
    <citation type="journal article" date="2020" name="BMC Genomics">
        <title>Correction to: Identification and distribution of gene clusters required for synthesis of sphingolipid metabolism inhibitors in diverse species of the filamentous fungus Fusarium.</title>
        <authorList>
            <person name="Kim H.S."/>
            <person name="Lohmar J.M."/>
            <person name="Busman M."/>
            <person name="Brown D.W."/>
            <person name="Naumann T.A."/>
            <person name="Divon H.H."/>
            <person name="Lysoe E."/>
            <person name="Uhlig S."/>
            <person name="Proctor R.H."/>
        </authorList>
    </citation>
    <scope>NUCLEOTIDE SEQUENCE</scope>
    <source>
        <strain evidence="4">NRRL 20472</strain>
    </source>
</reference>
<dbReference type="GO" id="GO:0006351">
    <property type="term" value="P:DNA-templated transcription"/>
    <property type="evidence" value="ECO:0007669"/>
    <property type="project" value="InterPro"/>
</dbReference>
<feature type="domain" description="Xylanolytic transcriptional activator regulatory" evidence="3">
    <location>
        <begin position="209"/>
        <end position="282"/>
    </location>
</feature>
<keyword evidence="1" id="KW-0539">Nucleus</keyword>
<dbReference type="InterPro" id="IPR007219">
    <property type="entry name" value="XnlR_reg_dom"/>
</dbReference>
<name>A0A8H4TJ08_9HYPO</name>
<dbReference type="SMART" id="SM00906">
    <property type="entry name" value="Fungal_trans"/>
    <property type="match status" value="1"/>
</dbReference>
<protein>
    <recommendedName>
        <fullName evidence="3">Xylanolytic transcriptional activator regulatory domain-containing protein</fullName>
    </recommendedName>
</protein>
<sequence length="528" mass="58997">MSESQETGTVQPMIEDTLSSAWQKSILPPIPNTSLQTGHSNSLSPGANIDGFQTLDPPPDSNSNRRALGPILDSDSRVMVDCFPQSLSGHRVMKPAAPSLVARTSSALPVFVGARRRPAGLTDRSNPAQPNLKLIQKFLDPFIPNLVEILAFWKSDPVLAQERRPDERFIWNLASEALFSELRLCPGIYTIAAVLLNVGGRPSTLLFNNAGQLGFAVSVAFAMGLNRDPSSWDIPEQEKKLRRRVWWALLIHDRWSSFSCGTPPRIRSCQSNLPLPNLTLLSVSEPSEQQKAEVYAALASLTEVLYYYLEEIHQLLSPTVSSSTPLDNRARSWPETITGRIRRIVLRGLDMDTPGAANLRLAFLSIQFLHYRISLERSRCDDGEASSNRVKEIYIQTRRAAEDIVVFLEELSLVQLQDFWMPELASTLCFVMAFLIRATIEWEVVYAESTEIGALNLARTLIQTLRTHKQNGSWDIGYSCLEQYSELLEWLILQDASTGVSDVNFDTLDAFITDGGLQDALLFPMIFD</sequence>
<dbReference type="GO" id="GO:0003677">
    <property type="term" value="F:DNA binding"/>
    <property type="evidence" value="ECO:0007669"/>
    <property type="project" value="InterPro"/>
</dbReference>
<dbReference type="GO" id="GO:0008270">
    <property type="term" value="F:zinc ion binding"/>
    <property type="evidence" value="ECO:0007669"/>
    <property type="project" value="InterPro"/>
</dbReference>
<feature type="region of interest" description="Disordered" evidence="2">
    <location>
        <begin position="1"/>
        <end position="70"/>
    </location>
</feature>
<evidence type="ECO:0000259" key="3">
    <source>
        <dbReference type="SMART" id="SM00906"/>
    </source>
</evidence>
<feature type="compositionally biased region" description="Polar residues" evidence="2">
    <location>
        <begin position="1"/>
        <end position="10"/>
    </location>
</feature>
<reference evidence="4" key="2">
    <citation type="submission" date="2020-05" db="EMBL/GenBank/DDBJ databases">
        <authorList>
            <person name="Kim H.-S."/>
            <person name="Proctor R.H."/>
            <person name="Brown D.W."/>
        </authorList>
    </citation>
    <scope>NUCLEOTIDE SEQUENCE</scope>
    <source>
        <strain evidence="4">NRRL 20472</strain>
    </source>
</reference>
<evidence type="ECO:0000313" key="4">
    <source>
        <dbReference type="EMBL" id="KAF4958736.1"/>
    </source>
</evidence>
<gene>
    <name evidence="4" type="ORF">FSARC_10927</name>
</gene>
<keyword evidence="5" id="KW-1185">Reference proteome</keyword>
<dbReference type="Proteomes" id="UP000622797">
    <property type="component" value="Unassembled WGS sequence"/>
</dbReference>
<dbReference type="EMBL" id="JABEXW010000679">
    <property type="protein sequence ID" value="KAF4958736.1"/>
    <property type="molecule type" value="Genomic_DNA"/>
</dbReference>
<dbReference type="GO" id="GO:0001080">
    <property type="term" value="P:nitrogen catabolite activation of transcription from RNA polymerase II promoter"/>
    <property type="evidence" value="ECO:0007669"/>
    <property type="project" value="TreeGrafter"/>
</dbReference>
<comment type="caution">
    <text evidence="4">The sequence shown here is derived from an EMBL/GenBank/DDBJ whole genome shotgun (WGS) entry which is preliminary data.</text>
</comment>
<dbReference type="Pfam" id="PF04082">
    <property type="entry name" value="Fungal_trans"/>
    <property type="match status" value="1"/>
</dbReference>
<dbReference type="PANTHER" id="PTHR31668:SF10">
    <property type="entry name" value="ZN(II)2CYS6 TRANSCRIPTION FACTOR (EUROFUNG)"/>
    <property type="match status" value="1"/>
</dbReference>